<dbReference type="PANTHER" id="PTHR45683">
    <property type="entry name" value="MITOCHONDRIAL NICOTINAMIDE ADENINE DINUCLEOTIDE TRANSPORTER 1-RELATED-RELATED"/>
    <property type="match status" value="1"/>
</dbReference>
<evidence type="ECO:0000256" key="10">
    <source>
        <dbReference type="SAM" id="Phobius"/>
    </source>
</evidence>
<dbReference type="EMBL" id="CAACVR010000023">
    <property type="protein sequence ID" value="VEU22517.1"/>
    <property type="molecule type" value="Genomic_DNA"/>
</dbReference>
<name>A0A448YNQ9_BRENA</name>
<dbReference type="Proteomes" id="UP000290900">
    <property type="component" value="Unassembled WGS sequence"/>
</dbReference>
<dbReference type="InterPro" id="IPR018108">
    <property type="entry name" value="MCP_transmembrane"/>
</dbReference>
<feature type="transmembrane region" description="Helical" evidence="10">
    <location>
        <begin position="291"/>
        <end position="314"/>
    </location>
</feature>
<evidence type="ECO:0000256" key="8">
    <source>
        <dbReference type="PROSITE-ProRule" id="PRU00282"/>
    </source>
</evidence>
<evidence type="ECO:0000256" key="4">
    <source>
        <dbReference type="ARBA" id="ARBA00022692"/>
    </source>
</evidence>
<comment type="subcellular location">
    <subcellularLocation>
        <location evidence="1">Membrane</location>
        <topology evidence="1">Multi-pass membrane protein</topology>
    </subcellularLocation>
</comment>
<feature type="repeat" description="Solcar" evidence="8">
    <location>
        <begin position="235"/>
        <end position="320"/>
    </location>
</feature>
<proteinExistence type="inferred from homology"/>
<reference evidence="11 12" key="1">
    <citation type="submission" date="2018-12" db="EMBL/GenBank/DDBJ databases">
        <authorList>
            <person name="Tiukova I."/>
            <person name="Dainat J."/>
        </authorList>
    </citation>
    <scope>NUCLEOTIDE SEQUENCE [LARGE SCALE GENOMIC DNA]</scope>
</reference>
<dbReference type="PROSITE" id="PS50920">
    <property type="entry name" value="SOLCAR"/>
    <property type="match status" value="3"/>
</dbReference>
<feature type="repeat" description="Solcar" evidence="8">
    <location>
        <begin position="136"/>
        <end position="223"/>
    </location>
</feature>
<protein>
    <submittedName>
        <fullName evidence="11">DEKNAAC103380</fullName>
    </submittedName>
</protein>
<evidence type="ECO:0000256" key="1">
    <source>
        <dbReference type="ARBA" id="ARBA00004141"/>
    </source>
</evidence>
<keyword evidence="5" id="KW-0677">Repeat</keyword>
<dbReference type="AlphaFoldDB" id="A0A448YNQ9"/>
<dbReference type="Gene3D" id="1.50.40.10">
    <property type="entry name" value="Mitochondrial carrier domain"/>
    <property type="match status" value="1"/>
</dbReference>
<evidence type="ECO:0000256" key="7">
    <source>
        <dbReference type="ARBA" id="ARBA00023136"/>
    </source>
</evidence>
<organism evidence="11 12">
    <name type="scientific">Brettanomyces naardenensis</name>
    <name type="common">Yeast</name>
    <dbReference type="NCBI Taxonomy" id="13370"/>
    <lineage>
        <taxon>Eukaryota</taxon>
        <taxon>Fungi</taxon>
        <taxon>Dikarya</taxon>
        <taxon>Ascomycota</taxon>
        <taxon>Saccharomycotina</taxon>
        <taxon>Pichiomycetes</taxon>
        <taxon>Pichiales</taxon>
        <taxon>Pichiaceae</taxon>
        <taxon>Brettanomyces</taxon>
    </lineage>
</organism>
<evidence type="ECO:0000256" key="2">
    <source>
        <dbReference type="ARBA" id="ARBA00006375"/>
    </source>
</evidence>
<keyword evidence="3 9" id="KW-0813">Transport</keyword>
<evidence type="ECO:0000313" key="11">
    <source>
        <dbReference type="EMBL" id="VEU22517.1"/>
    </source>
</evidence>
<evidence type="ECO:0000256" key="9">
    <source>
        <dbReference type="RuleBase" id="RU000488"/>
    </source>
</evidence>
<dbReference type="OrthoDB" id="428293at2759"/>
<evidence type="ECO:0000256" key="3">
    <source>
        <dbReference type="ARBA" id="ARBA00022448"/>
    </source>
</evidence>
<evidence type="ECO:0000256" key="6">
    <source>
        <dbReference type="ARBA" id="ARBA00022989"/>
    </source>
</evidence>
<keyword evidence="4 8" id="KW-0812">Transmembrane</keyword>
<feature type="transmembrane region" description="Helical" evidence="10">
    <location>
        <begin position="139"/>
        <end position="162"/>
    </location>
</feature>
<evidence type="ECO:0000313" key="12">
    <source>
        <dbReference type="Proteomes" id="UP000290900"/>
    </source>
</evidence>
<evidence type="ECO:0000256" key="5">
    <source>
        <dbReference type="ARBA" id="ARBA00022737"/>
    </source>
</evidence>
<dbReference type="GO" id="GO:0055085">
    <property type="term" value="P:transmembrane transport"/>
    <property type="evidence" value="ECO:0007669"/>
    <property type="project" value="InterPro"/>
</dbReference>
<dbReference type="InterPro" id="IPR023395">
    <property type="entry name" value="MCP_dom_sf"/>
</dbReference>
<dbReference type="Pfam" id="PF00153">
    <property type="entry name" value="Mito_carr"/>
    <property type="match status" value="3"/>
</dbReference>
<keyword evidence="6 10" id="KW-1133">Transmembrane helix</keyword>
<dbReference type="InterPro" id="IPR044712">
    <property type="entry name" value="SLC25A32-like"/>
</dbReference>
<comment type="similarity">
    <text evidence="2 9">Belongs to the mitochondrial carrier (TC 2.A.29) family.</text>
</comment>
<feature type="repeat" description="Solcar" evidence="8">
    <location>
        <begin position="24"/>
        <end position="122"/>
    </location>
</feature>
<dbReference type="SUPFAM" id="SSF103506">
    <property type="entry name" value="Mitochondrial carrier"/>
    <property type="match status" value="1"/>
</dbReference>
<dbReference type="GO" id="GO:0016020">
    <property type="term" value="C:membrane"/>
    <property type="evidence" value="ECO:0007669"/>
    <property type="project" value="UniProtKB-SubCell"/>
</dbReference>
<feature type="transmembrane region" description="Helical" evidence="10">
    <location>
        <begin position="98"/>
        <end position="119"/>
    </location>
</feature>
<gene>
    <name evidence="11" type="ORF">BRENAR_LOCUS3248</name>
</gene>
<keyword evidence="12" id="KW-1185">Reference proteome</keyword>
<dbReference type="InParanoid" id="A0A448YNQ9"/>
<sequence length="322" mass="36052">MEEVDGVDQSAPSDRAAEPAFKLGPNAVETVAGLAAGFITTTVSHPLDFIKLRMQLDVVSATQWKAFTKICRDLITTSSTTNGITSPRKLIHNIYRGVGPNLLGSTTAWALYFTFYREYKNLMLDYMHSERIDSNLNSGQYLLCAFGAGWTTSLATNPIWVIKTRMISTSRATPGAYTSIIDGIRQIYRREGFKGYYKGLSPALLNVSQGALQFSIYDTTKHHLILKKGRKENDLTTLEYLYASATSKMIATISLYPLQVIRSRLQVNSGRKFESATNLVRRMTKEEGFKAFYKGVVANLIRVVPATCITFAVYENTRRYLL</sequence>
<keyword evidence="7 8" id="KW-0472">Membrane</keyword>
<dbReference type="FunCoup" id="A0A448YNQ9">
    <property type="interactions" value="94"/>
</dbReference>
<dbReference type="STRING" id="13370.A0A448YNQ9"/>
<accession>A0A448YNQ9</accession>
<dbReference type="GO" id="GO:0006862">
    <property type="term" value="P:nucleotide transport"/>
    <property type="evidence" value="ECO:0007669"/>
    <property type="project" value="InterPro"/>
</dbReference>